<dbReference type="PANTHER" id="PTHR34472">
    <property type="entry name" value="SULFUR CARRIER PROTEIN THIS"/>
    <property type="match status" value="1"/>
</dbReference>
<organism evidence="1 2">
    <name type="scientific">Gracilibacillus salinarum</name>
    <dbReference type="NCBI Taxonomy" id="2932255"/>
    <lineage>
        <taxon>Bacteria</taxon>
        <taxon>Bacillati</taxon>
        <taxon>Bacillota</taxon>
        <taxon>Bacilli</taxon>
        <taxon>Bacillales</taxon>
        <taxon>Bacillaceae</taxon>
        <taxon>Gracilibacillus</taxon>
    </lineage>
</organism>
<name>A0ABY4GQG9_9BACI</name>
<protein>
    <submittedName>
        <fullName evidence="1">Sulfur carrier protein ThiS</fullName>
    </submittedName>
</protein>
<sequence>MKLVINGEAMQVNDKVTTVEQLIRSLQLEKKSLIVEHNQAILKKEHHANTLVSEGDRLEIVHFVGGG</sequence>
<dbReference type="Pfam" id="PF02597">
    <property type="entry name" value="ThiS"/>
    <property type="match status" value="1"/>
</dbReference>
<evidence type="ECO:0000313" key="2">
    <source>
        <dbReference type="Proteomes" id="UP000831537"/>
    </source>
</evidence>
<evidence type="ECO:0000313" key="1">
    <source>
        <dbReference type="EMBL" id="UOQ86607.1"/>
    </source>
</evidence>
<dbReference type="SUPFAM" id="SSF54285">
    <property type="entry name" value="MoaD/ThiS"/>
    <property type="match status" value="1"/>
</dbReference>
<dbReference type="EMBL" id="CP095071">
    <property type="protein sequence ID" value="UOQ86607.1"/>
    <property type="molecule type" value="Genomic_DNA"/>
</dbReference>
<reference evidence="1 2" key="1">
    <citation type="submission" date="2022-04" db="EMBL/GenBank/DDBJ databases">
        <title>Gracilibacillus sp. isolated from saltern.</title>
        <authorList>
            <person name="Won M."/>
            <person name="Lee C.-M."/>
            <person name="Woen H.-Y."/>
            <person name="Kwon S.-W."/>
        </authorList>
    </citation>
    <scope>NUCLEOTIDE SEQUENCE [LARGE SCALE GENOMIC DNA]</scope>
    <source>
        <strain evidence="1 2">SSPM10-3</strain>
    </source>
</reference>
<dbReference type="InterPro" id="IPR003749">
    <property type="entry name" value="ThiS/MoaD-like"/>
</dbReference>
<dbReference type="PANTHER" id="PTHR34472:SF1">
    <property type="entry name" value="SULFUR CARRIER PROTEIN THIS"/>
    <property type="match status" value="1"/>
</dbReference>
<proteinExistence type="predicted"/>
<gene>
    <name evidence="1" type="primary">thiS</name>
    <name evidence="1" type="ORF">MUN87_06885</name>
</gene>
<keyword evidence="2" id="KW-1185">Reference proteome</keyword>
<dbReference type="Proteomes" id="UP000831537">
    <property type="component" value="Chromosome"/>
</dbReference>
<dbReference type="RefSeq" id="WP_244746972.1">
    <property type="nucleotide sequence ID" value="NZ_CP095071.1"/>
</dbReference>
<dbReference type="CDD" id="cd00565">
    <property type="entry name" value="Ubl_ThiS"/>
    <property type="match status" value="1"/>
</dbReference>
<dbReference type="NCBIfam" id="TIGR01683">
    <property type="entry name" value="thiS"/>
    <property type="match status" value="1"/>
</dbReference>
<dbReference type="InterPro" id="IPR016155">
    <property type="entry name" value="Mopterin_synth/thiamin_S_b"/>
</dbReference>
<accession>A0ABY4GQG9</accession>
<dbReference type="InterPro" id="IPR012675">
    <property type="entry name" value="Beta-grasp_dom_sf"/>
</dbReference>
<dbReference type="InterPro" id="IPR010035">
    <property type="entry name" value="Thi_S"/>
</dbReference>
<dbReference type="Gene3D" id="3.10.20.30">
    <property type="match status" value="1"/>
</dbReference>